<dbReference type="STRING" id="42256.RradSPS_2216"/>
<evidence type="ECO:0000313" key="3">
    <source>
        <dbReference type="EMBL" id="MDX5894902.1"/>
    </source>
</evidence>
<proteinExistence type="predicted"/>
<evidence type="ECO:0000256" key="1">
    <source>
        <dbReference type="SAM" id="MobiDB-lite"/>
    </source>
</evidence>
<gene>
    <name evidence="2" type="ORF">RradSPS_2216</name>
    <name evidence="3" type="ORF">SIL72_12815</name>
</gene>
<dbReference type="RefSeq" id="WP_038682715.1">
    <property type="nucleotide sequence ID" value="NZ_CP007514.1"/>
</dbReference>
<dbReference type="EMBL" id="CP007514">
    <property type="protein sequence ID" value="AHY47499.1"/>
    <property type="molecule type" value="Genomic_DNA"/>
</dbReference>
<dbReference type="HOGENOM" id="CLU_2495962_0_0_11"/>
<dbReference type="OrthoDB" id="10002888at2"/>
<feature type="compositionally biased region" description="Basic and acidic residues" evidence="1">
    <location>
        <begin position="38"/>
        <end position="68"/>
    </location>
</feature>
<evidence type="ECO:0000313" key="2">
    <source>
        <dbReference type="EMBL" id="AHY47499.1"/>
    </source>
</evidence>
<dbReference type="KEGG" id="rrd:RradSPS_2216"/>
<organism evidence="2 4">
    <name type="scientific">Rubrobacter radiotolerans</name>
    <name type="common">Arthrobacter radiotolerans</name>
    <dbReference type="NCBI Taxonomy" id="42256"/>
    <lineage>
        <taxon>Bacteria</taxon>
        <taxon>Bacillati</taxon>
        <taxon>Actinomycetota</taxon>
        <taxon>Rubrobacteria</taxon>
        <taxon>Rubrobacterales</taxon>
        <taxon>Rubrobacteraceae</taxon>
        <taxon>Rubrobacter</taxon>
    </lineage>
</organism>
<feature type="compositionally biased region" description="Low complexity" evidence="1">
    <location>
        <begin position="69"/>
        <end position="86"/>
    </location>
</feature>
<dbReference type="EMBL" id="JAWXXX010000001">
    <property type="protein sequence ID" value="MDX5894902.1"/>
    <property type="molecule type" value="Genomic_DNA"/>
</dbReference>
<feature type="compositionally biased region" description="Basic and acidic residues" evidence="1">
    <location>
        <begin position="1"/>
        <end position="28"/>
    </location>
</feature>
<accession>A0A023X622</accession>
<reference evidence="2 4" key="1">
    <citation type="submission" date="2014-03" db="EMBL/GenBank/DDBJ databases">
        <title>Complete genome sequence of the Radio-Resistant Rubrobacter radiotolerans RSPS-4.</title>
        <authorList>
            <person name="Egas C.C."/>
            <person name="Barroso C.C."/>
            <person name="Froufe H.J.C."/>
            <person name="Pacheco J.J."/>
            <person name="Albuquerque L.L."/>
            <person name="da Costa M.M.S."/>
        </authorList>
    </citation>
    <scope>NUCLEOTIDE SEQUENCE [LARGE SCALE GENOMIC DNA]</scope>
    <source>
        <strain evidence="2 4">RSPS-4</strain>
    </source>
</reference>
<feature type="region of interest" description="Disordered" evidence="1">
    <location>
        <begin position="1"/>
        <end position="86"/>
    </location>
</feature>
<dbReference type="Proteomes" id="UP000025229">
    <property type="component" value="Chromosome"/>
</dbReference>
<protein>
    <submittedName>
        <fullName evidence="2">Uncharacterized protein</fullName>
    </submittedName>
</protein>
<evidence type="ECO:0000313" key="4">
    <source>
        <dbReference type="Proteomes" id="UP000025229"/>
    </source>
</evidence>
<sequence length="86" mass="9772">MSVRDQERRERELTRRMEEAQRKADRHVGGRILAQQEQADRRADEVVRRIEKGDVRPRSLPGKRKDSVESAPSAESAESTASTPSS</sequence>
<dbReference type="Proteomes" id="UP001281130">
    <property type="component" value="Unassembled WGS sequence"/>
</dbReference>
<name>A0A023X622_RUBRA</name>
<reference evidence="3" key="2">
    <citation type="submission" date="2023-11" db="EMBL/GenBank/DDBJ databases">
        <title>MicrobeMod: A computational toolkit for identifying prokaryotic methylation and restriction-modification with nanopore sequencing.</title>
        <authorList>
            <person name="Crits-Christoph A."/>
            <person name="Kang S.C."/>
            <person name="Lee H."/>
            <person name="Ostrov N."/>
        </authorList>
    </citation>
    <scope>NUCLEOTIDE SEQUENCE</scope>
    <source>
        <strain evidence="3">ATCC 51242</strain>
    </source>
</reference>
<keyword evidence="4" id="KW-1185">Reference proteome</keyword>
<dbReference type="AlphaFoldDB" id="A0A023X622"/>